<dbReference type="EMBL" id="JAGKQM010003006">
    <property type="protein sequence ID" value="KAH0840834.1"/>
    <property type="molecule type" value="Genomic_DNA"/>
</dbReference>
<evidence type="ECO:0000313" key="3">
    <source>
        <dbReference type="Proteomes" id="UP000824890"/>
    </source>
</evidence>
<evidence type="ECO:0000256" key="1">
    <source>
        <dbReference type="SAM" id="MobiDB-lite"/>
    </source>
</evidence>
<gene>
    <name evidence="2" type="ORF">HID58_092302</name>
</gene>
<name>A0ABQ7WZA0_BRANA</name>
<organism evidence="2 3">
    <name type="scientific">Brassica napus</name>
    <name type="common">Rape</name>
    <dbReference type="NCBI Taxonomy" id="3708"/>
    <lineage>
        <taxon>Eukaryota</taxon>
        <taxon>Viridiplantae</taxon>
        <taxon>Streptophyta</taxon>
        <taxon>Embryophyta</taxon>
        <taxon>Tracheophyta</taxon>
        <taxon>Spermatophyta</taxon>
        <taxon>Magnoliopsida</taxon>
        <taxon>eudicotyledons</taxon>
        <taxon>Gunneridae</taxon>
        <taxon>Pentapetalae</taxon>
        <taxon>rosids</taxon>
        <taxon>malvids</taxon>
        <taxon>Brassicales</taxon>
        <taxon>Brassicaceae</taxon>
        <taxon>Brassiceae</taxon>
        <taxon>Brassica</taxon>
    </lineage>
</organism>
<keyword evidence="3" id="KW-1185">Reference proteome</keyword>
<comment type="caution">
    <text evidence="2">The sequence shown here is derived from an EMBL/GenBank/DDBJ whole genome shotgun (WGS) entry which is preliminary data.</text>
</comment>
<feature type="region of interest" description="Disordered" evidence="1">
    <location>
        <begin position="1"/>
        <end position="32"/>
    </location>
</feature>
<protein>
    <submittedName>
        <fullName evidence="2">Uncharacterized protein</fullName>
    </submittedName>
</protein>
<reference evidence="2 3" key="1">
    <citation type="submission" date="2021-05" db="EMBL/GenBank/DDBJ databases">
        <title>Genome Assembly of Synthetic Allotetraploid Brassica napus Reveals Homoeologous Exchanges between Subgenomes.</title>
        <authorList>
            <person name="Davis J.T."/>
        </authorList>
    </citation>
    <scope>NUCLEOTIDE SEQUENCE [LARGE SCALE GENOMIC DNA]</scope>
    <source>
        <strain evidence="3">cv. Da-Ae</strain>
        <tissue evidence="2">Seedling</tissue>
    </source>
</reference>
<dbReference type="Proteomes" id="UP000824890">
    <property type="component" value="Unassembled WGS sequence"/>
</dbReference>
<evidence type="ECO:0000313" key="2">
    <source>
        <dbReference type="EMBL" id="KAH0840834.1"/>
    </source>
</evidence>
<proteinExistence type="predicted"/>
<accession>A0ABQ7WZA0</accession>
<sequence length="101" mass="11583">MNPGSEVPVADQSKDKEAEQSMESGGENDRTRVLDVEVEENMGFTEVIVRNQSAEEITPKELEWSDVSPGKLRRKRRLMQIPSRRGLQIPFRKVLRMLTTL</sequence>